<keyword evidence="5 7" id="KW-1133">Transmembrane helix</keyword>
<accession>A0ABW4F0B1</accession>
<dbReference type="InterPro" id="IPR010290">
    <property type="entry name" value="TM_effector"/>
</dbReference>
<feature type="transmembrane region" description="Helical" evidence="7">
    <location>
        <begin position="98"/>
        <end position="131"/>
    </location>
</feature>
<evidence type="ECO:0000313" key="9">
    <source>
        <dbReference type="Proteomes" id="UP001597114"/>
    </source>
</evidence>
<organism evidence="8 9">
    <name type="scientific">Pseudonocardia yunnanensis</name>
    <dbReference type="NCBI Taxonomy" id="58107"/>
    <lineage>
        <taxon>Bacteria</taxon>
        <taxon>Bacillati</taxon>
        <taxon>Actinomycetota</taxon>
        <taxon>Actinomycetes</taxon>
        <taxon>Pseudonocardiales</taxon>
        <taxon>Pseudonocardiaceae</taxon>
        <taxon>Pseudonocardia</taxon>
    </lineage>
</organism>
<feature type="transmembrane region" description="Helical" evidence="7">
    <location>
        <begin position="169"/>
        <end position="199"/>
    </location>
</feature>
<evidence type="ECO:0000256" key="5">
    <source>
        <dbReference type="ARBA" id="ARBA00022989"/>
    </source>
</evidence>
<feature type="transmembrane region" description="Helical" evidence="7">
    <location>
        <begin position="321"/>
        <end position="343"/>
    </location>
</feature>
<dbReference type="Gene3D" id="1.20.1250.20">
    <property type="entry name" value="MFS general substrate transporter like domains"/>
    <property type="match status" value="1"/>
</dbReference>
<keyword evidence="3" id="KW-1003">Cell membrane</keyword>
<evidence type="ECO:0000256" key="3">
    <source>
        <dbReference type="ARBA" id="ARBA00022475"/>
    </source>
</evidence>
<evidence type="ECO:0000256" key="7">
    <source>
        <dbReference type="SAM" id="Phobius"/>
    </source>
</evidence>
<dbReference type="Proteomes" id="UP001597114">
    <property type="component" value="Unassembled WGS sequence"/>
</dbReference>
<dbReference type="RefSeq" id="WP_344717681.1">
    <property type="nucleotide sequence ID" value="NZ_BAAAUS010000001.1"/>
</dbReference>
<evidence type="ECO:0000256" key="4">
    <source>
        <dbReference type="ARBA" id="ARBA00022692"/>
    </source>
</evidence>
<feature type="transmembrane region" description="Helical" evidence="7">
    <location>
        <begin position="269"/>
        <end position="289"/>
    </location>
</feature>
<protein>
    <submittedName>
        <fullName evidence="8">MFS transporter</fullName>
    </submittedName>
</protein>
<name>A0ABW4F0B1_9PSEU</name>
<keyword evidence="4 7" id="KW-0812">Transmembrane</keyword>
<comment type="subcellular location">
    <subcellularLocation>
        <location evidence="1">Cell membrane</location>
        <topology evidence="1">Multi-pass membrane protein</topology>
    </subcellularLocation>
</comment>
<comment type="caution">
    <text evidence="8">The sequence shown here is derived from an EMBL/GenBank/DDBJ whole genome shotgun (WGS) entry which is preliminary data.</text>
</comment>
<evidence type="ECO:0000256" key="6">
    <source>
        <dbReference type="ARBA" id="ARBA00023136"/>
    </source>
</evidence>
<dbReference type="PANTHER" id="PTHR23513">
    <property type="entry name" value="INTEGRAL MEMBRANE EFFLUX PROTEIN-RELATED"/>
    <property type="match status" value="1"/>
</dbReference>
<dbReference type="InterPro" id="IPR036259">
    <property type="entry name" value="MFS_trans_sf"/>
</dbReference>
<proteinExistence type="predicted"/>
<feature type="transmembrane region" description="Helical" evidence="7">
    <location>
        <begin position="355"/>
        <end position="377"/>
    </location>
</feature>
<dbReference type="CDD" id="cd06173">
    <property type="entry name" value="MFS_MefA_like"/>
    <property type="match status" value="1"/>
</dbReference>
<feature type="transmembrane region" description="Helical" evidence="7">
    <location>
        <begin position="233"/>
        <end position="257"/>
    </location>
</feature>
<feature type="transmembrane region" description="Helical" evidence="7">
    <location>
        <begin position="383"/>
        <end position="402"/>
    </location>
</feature>
<keyword evidence="2" id="KW-0813">Transport</keyword>
<gene>
    <name evidence="8" type="ORF">ACFSJD_19455</name>
</gene>
<feature type="transmembrane region" description="Helical" evidence="7">
    <location>
        <begin position="27"/>
        <end position="44"/>
    </location>
</feature>
<dbReference type="PANTHER" id="PTHR23513:SF11">
    <property type="entry name" value="STAPHYLOFERRIN A TRANSPORTER"/>
    <property type="match status" value="1"/>
</dbReference>
<reference evidence="9" key="1">
    <citation type="journal article" date="2019" name="Int. J. Syst. Evol. Microbiol.">
        <title>The Global Catalogue of Microorganisms (GCM) 10K type strain sequencing project: providing services to taxonomists for standard genome sequencing and annotation.</title>
        <authorList>
            <consortium name="The Broad Institute Genomics Platform"/>
            <consortium name="The Broad Institute Genome Sequencing Center for Infectious Disease"/>
            <person name="Wu L."/>
            <person name="Ma J."/>
        </authorList>
    </citation>
    <scope>NUCLEOTIDE SEQUENCE [LARGE SCALE GENOMIC DNA]</scope>
    <source>
        <strain evidence="9">CCM 7043</strain>
    </source>
</reference>
<keyword evidence="9" id="KW-1185">Reference proteome</keyword>
<keyword evidence="6 7" id="KW-0472">Membrane</keyword>
<dbReference type="SUPFAM" id="SSF103473">
    <property type="entry name" value="MFS general substrate transporter"/>
    <property type="match status" value="1"/>
</dbReference>
<dbReference type="EMBL" id="JBHUCO010000019">
    <property type="protein sequence ID" value="MFD1519680.1"/>
    <property type="molecule type" value="Genomic_DNA"/>
</dbReference>
<evidence type="ECO:0000256" key="1">
    <source>
        <dbReference type="ARBA" id="ARBA00004651"/>
    </source>
</evidence>
<dbReference type="Pfam" id="PF05977">
    <property type="entry name" value="MFS_3"/>
    <property type="match status" value="1"/>
</dbReference>
<sequence length="420" mass="44082">MRRLFRATRRAYGRVFRSLQEPNFRRYFVGHAISVVGTWAQRVAQDWLVLTLTDSGVALGISAVLQFGPVLLLGMWGGTVVDRTDRRRLLMATQAAQAVLAAALGALALAGVVQLWMVYVLALALGIVTVLDTPARQALVGEMVGPANYVNAQALSSTVHNAGRLVGPAIAGLLIATTGVAVAFIVNAVSFVAVLIGLMRMDPAALRPRNSPAGRGKHQAREGLRYVRRTPDLWATLLLVGIVALFGQNFRVVLPLLAQDTFHSGPEVYGYLTAALGLGAVLGALFSAARETATSWGLLLSCLAFGAVNLVTAAAPVLVAAYAAMVAMGFVNIVFNTLGRSVLLLGSDPGMHGRVLALHGLVFLGSTPFGGPLLGWICEALGARTGFVVAGVTALAAGVALFPRIRALRREAASASSRMV</sequence>
<evidence type="ECO:0000313" key="8">
    <source>
        <dbReference type="EMBL" id="MFD1519680.1"/>
    </source>
</evidence>
<feature type="transmembrane region" description="Helical" evidence="7">
    <location>
        <begin position="56"/>
        <end position="77"/>
    </location>
</feature>
<feature type="transmembrane region" description="Helical" evidence="7">
    <location>
        <begin position="296"/>
        <end position="315"/>
    </location>
</feature>
<evidence type="ECO:0000256" key="2">
    <source>
        <dbReference type="ARBA" id="ARBA00022448"/>
    </source>
</evidence>